<gene>
    <name evidence="2" type="ordered locus">Metev_1646</name>
</gene>
<dbReference type="RefSeq" id="WP_013195051.1">
    <property type="nucleotide sequence ID" value="NC_014253.1"/>
</dbReference>
<dbReference type="OrthoDB" id="11867at2157"/>
<dbReference type="HOGENOM" id="CLU_563393_0_0_2"/>
<keyword evidence="3" id="KW-1185">Reference proteome</keyword>
<dbReference type="SUPFAM" id="SSF51905">
    <property type="entry name" value="FAD/NAD(P)-binding domain"/>
    <property type="match status" value="1"/>
</dbReference>
<dbReference type="PANTHER" id="PTHR43734">
    <property type="entry name" value="PHYTOENE DESATURASE"/>
    <property type="match status" value="1"/>
</dbReference>
<dbReference type="KEGG" id="mev:Metev_1646"/>
<dbReference type="AlphaFoldDB" id="D7EAW9"/>
<evidence type="ECO:0000313" key="2">
    <source>
        <dbReference type="EMBL" id="ADI74486.1"/>
    </source>
</evidence>
<reference evidence="2 3" key="1">
    <citation type="submission" date="2010-06" db="EMBL/GenBank/DDBJ databases">
        <title>Complete sequence chromosome of Methanohalobium evestigatum Z-7303.</title>
        <authorList>
            <consortium name="US DOE Joint Genome Institute"/>
            <person name="Lucas S."/>
            <person name="Copeland A."/>
            <person name="Lapidus A."/>
            <person name="Cheng J.-F."/>
            <person name="Bruce D."/>
            <person name="Goodwin L."/>
            <person name="Pitluck S."/>
            <person name="Saunders E."/>
            <person name="Detter J.C."/>
            <person name="Han C."/>
            <person name="Tapia R."/>
            <person name="Land M."/>
            <person name="Hauser L."/>
            <person name="Kyrpides N."/>
            <person name="Mikhailova N."/>
            <person name="Sieprawska-Lupa M."/>
            <person name="Whitman W.B."/>
            <person name="Anderson I."/>
            <person name="Woyke T."/>
        </authorList>
    </citation>
    <scope>NUCLEOTIDE SEQUENCE [LARGE SCALE GENOMIC DNA]</scope>
    <source>
        <strain evidence="3">ATCC BAA-1072 / DSM 3721 / NBRC 107634 / OCM 161 / Z-7303</strain>
    </source>
</reference>
<dbReference type="PANTHER" id="PTHR43734:SF1">
    <property type="entry name" value="PHYTOENE DESATURASE"/>
    <property type="match status" value="1"/>
</dbReference>
<proteinExistence type="predicted"/>
<dbReference type="InterPro" id="IPR036188">
    <property type="entry name" value="FAD/NAD-bd_sf"/>
</dbReference>
<dbReference type="EMBL" id="CP002069">
    <property type="protein sequence ID" value="ADI74486.1"/>
    <property type="molecule type" value="Genomic_DNA"/>
</dbReference>
<feature type="domain" description="Amine oxidase" evidence="1">
    <location>
        <begin position="14"/>
        <end position="470"/>
    </location>
</feature>
<name>D7EAW9_METEZ</name>
<dbReference type="GeneID" id="9347288"/>
<evidence type="ECO:0000259" key="1">
    <source>
        <dbReference type="Pfam" id="PF01593"/>
    </source>
</evidence>
<protein>
    <submittedName>
        <fullName evidence="2">Amine oxidase</fullName>
    </submittedName>
</protein>
<sequence>MDRDYNSIIVGAGISGLLSALVLSKHGHKVLVIEKEQEVGGNCNSYEVDGFQVDTGVHAITHLCVGPLKMLMDNYFNYLPVFESYGHYYVRYKNRLVKFPSNLKEFARFDIFPKRDRVAISQSLTRSLTQFTFGSDLSKTPVYNAVPKTISKDCYEFIDTVSYFLSGKSMYETPVERVLMGSDFVCDSTIKEEIEQSLNHISEDSNNDKKDRNSLLPTNVDIPFQFNRDGVPFLFGSLNLLDSISSLSKLATNNVNFCQGYPRGGLKSILNSVLYSLPDNVDIITGEEVNTIFTGNNVVEGVETANGNVYRSDVVVYTGMARDLPRTIDNLPSRYKSKLENIKISKSLTIWLGLSQKMDELNYCGSEVWFKNKPYWAMPTSNYDSSFAPEGKQVVGFSFIMDEYSDTKSNIENAYKTIYNAIPGIENYIEMKHEQITIPEKAAITTTGNFADIKTPIKNLYLAGTDTDRRSMGITRAAYSVVELLKVLGDDGHLI</sequence>
<dbReference type="GO" id="GO:0016491">
    <property type="term" value="F:oxidoreductase activity"/>
    <property type="evidence" value="ECO:0007669"/>
    <property type="project" value="InterPro"/>
</dbReference>
<accession>D7EAW9</accession>
<dbReference type="STRING" id="644295.Metev_1646"/>
<dbReference type="Gene3D" id="3.50.50.60">
    <property type="entry name" value="FAD/NAD(P)-binding domain"/>
    <property type="match status" value="2"/>
</dbReference>
<dbReference type="Pfam" id="PF01593">
    <property type="entry name" value="Amino_oxidase"/>
    <property type="match status" value="1"/>
</dbReference>
<organism evidence="2 3">
    <name type="scientific">Methanohalobium evestigatum (strain ATCC BAA-1072 / DSM 3721 / NBRC 107634 / OCM 161 / Z-7303)</name>
    <dbReference type="NCBI Taxonomy" id="644295"/>
    <lineage>
        <taxon>Archaea</taxon>
        <taxon>Methanobacteriati</taxon>
        <taxon>Methanobacteriota</taxon>
        <taxon>Stenosarchaea group</taxon>
        <taxon>Methanomicrobia</taxon>
        <taxon>Methanosarcinales</taxon>
        <taxon>Methanosarcinaceae</taxon>
        <taxon>Methanohalobium</taxon>
    </lineage>
</organism>
<dbReference type="InterPro" id="IPR002937">
    <property type="entry name" value="Amino_oxidase"/>
</dbReference>
<evidence type="ECO:0000313" key="3">
    <source>
        <dbReference type="Proteomes" id="UP000000391"/>
    </source>
</evidence>
<dbReference type="Proteomes" id="UP000000391">
    <property type="component" value="Chromosome"/>
</dbReference>